<organism evidence="2 3">
    <name type="scientific">Heliorestis acidaminivorans</name>
    <dbReference type="NCBI Taxonomy" id="553427"/>
    <lineage>
        <taxon>Bacteria</taxon>
        <taxon>Bacillati</taxon>
        <taxon>Bacillota</taxon>
        <taxon>Clostridia</taxon>
        <taxon>Eubacteriales</taxon>
        <taxon>Heliobacteriaceae</taxon>
        <taxon>Heliorestis</taxon>
    </lineage>
</organism>
<proteinExistence type="predicted"/>
<dbReference type="SMART" id="SM00471">
    <property type="entry name" value="HDc"/>
    <property type="match status" value="2"/>
</dbReference>
<dbReference type="SUPFAM" id="SSF109604">
    <property type="entry name" value="HD-domain/PDEase-like"/>
    <property type="match status" value="2"/>
</dbReference>
<reference evidence="2 3" key="1">
    <citation type="submission" date="2019-10" db="EMBL/GenBank/DDBJ databases">
        <title>Whole-genome sequence of the extremophile Heliorestis acidaminivorans DSM 24790.</title>
        <authorList>
            <person name="Kyndt J.A."/>
            <person name="Meyer T.E."/>
        </authorList>
    </citation>
    <scope>NUCLEOTIDE SEQUENCE [LARGE SCALE GENOMIC DNA]</scope>
    <source>
        <strain evidence="2 3">DSM 24790</strain>
    </source>
</reference>
<evidence type="ECO:0000313" key="2">
    <source>
        <dbReference type="EMBL" id="KAB2953352.1"/>
    </source>
</evidence>
<accession>A0A6I0F452</accession>
<dbReference type="CDD" id="cd00077">
    <property type="entry name" value="HDc"/>
    <property type="match status" value="2"/>
</dbReference>
<gene>
    <name evidence="2" type="ORF">F9B85_05420</name>
</gene>
<dbReference type="OrthoDB" id="9804747at2"/>
<dbReference type="RefSeq" id="WP_151619322.1">
    <property type="nucleotide sequence ID" value="NZ_WBXO01000003.1"/>
</dbReference>
<dbReference type="InterPro" id="IPR006674">
    <property type="entry name" value="HD_domain"/>
</dbReference>
<dbReference type="PANTHER" id="PTHR43155">
    <property type="entry name" value="CYCLIC DI-GMP PHOSPHODIESTERASE PA4108-RELATED"/>
    <property type="match status" value="1"/>
</dbReference>
<dbReference type="Pfam" id="PF13487">
    <property type="entry name" value="HD_5"/>
    <property type="match status" value="1"/>
</dbReference>
<name>A0A6I0F452_9FIRM</name>
<dbReference type="InterPro" id="IPR037522">
    <property type="entry name" value="HD_GYP_dom"/>
</dbReference>
<dbReference type="EMBL" id="WBXO01000003">
    <property type="protein sequence ID" value="KAB2953352.1"/>
    <property type="molecule type" value="Genomic_DNA"/>
</dbReference>
<dbReference type="AlphaFoldDB" id="A0A6I0F452"/>
<dbReference type="Pfam" id="PF01966">
    <property type="entry name" value="HD"/>
    <property type="match status" value="1"/>
</dbReference>
<feature type="domain" description="HD-GYP" evidence="1">
    <location>
        <begin position="209"/>
        <end position="404"/>
    </location>
</feature>
<dbReference type="PANTHER" id="PTHR43155:SF1">
    <property type="entry name" value="3'3'-CGAMP-SPECIFIC PHOSPHODIESTERASE 1"/>
    <property type="match status" value="1"/>
</dbReference>
<comment type="caution">
    <text evidence="2">The sequence shown here is derived from an EMBL/GenBank/DDBJ whole genome shotgun (WGS) entry which is preliminary data.</text>
</comment>
<protein>
    <submittedName>
        <fullName evidence="2">HD domain-containing protein</fullName>
    </submittedName>
</protein>
<evidence type="ECO:0000313" key="3">
    <source>
        <dbReference type="Proteomes" id="UP000468766"/>
    </source>
</evidence>
<dbReference type="Gene3D" id="1.10.3210.10">
    <property type="entry name" value="Hypothetical protein af1432"/>
    <property type="match status" value="2"/>
</dbReference>
<dbReference type="InterPro" id="IPR003607">
    <property type="entry name" value="HD/PDEase_dom"/>
</dbReference>
<evidence type="ECO:0000259" key="1">
    <source>
        <dbReference type="PROSITE" id="PS51832"/>
    </source>
</evidence>
<keyword evidence="3" id="KW-1185">Reference proteome</keyword>
<sequence>MSTLLSIDVSRLLSALSMSLDFTTKGLTNHHRRVAYIALSLGKTMQLSPEKMHTLFCASTLHDIGAITFADKHTLASMEINSPEIHCEKGYQFLNKVPQFSDLALIIRYHHHQFQKPEPPIDKDLLQLSYLIHLADRLEILLTPAYILSQRSSALERICSLFGTYFPPEYKEPLLEIASKDSFWLDLDSIYLDKLIEDMLYSEMHMEVAPKEIREIASLFATIIDSKSRFTHRHSRLVSTTATKLATLAGFSSCDAVKIEVAGLLHDLGKLSISEAILEKNGSLSPEEYDLIKQHTYHTYHILNHIPGFSDIAEWAAYHHERLDGRGYPFCIDKTSLSTGSRIVAVADIFSALAEDRPYRLGMKKEKITEILFSSVKNNSLDKDLTYLLLERYHDFEELKSKLC</sequence>
<dbReference type="PROSITE" id="PS51832">
    <property type="entry name" value="HD_GYP"/>
    <property type="match status" value="1"/>
</dbReference>
<dbReference type="Proteomes" id="UP000468766">
    <property type="component" value="Unassembled WGS sequence"/>
</dbReference>